<gene>
    <name evidence="1" type="ORF">PAMC26577_09110</name>
</gene>
<comment type="caution">
    <text evidence="1">The sequence shown here is derived from an EMBL/GenBank/DDBJ whole genome shotgun (WGS) entry which is preliminary data.</text>
</comment>
<dbReference type="AlphaFoldDB" id="A0A242N157"/>
<sequence length="38" mass="4245">MFKRSIGDVSLQINLPILLDSAFPRTPEVALSFAVNRQ</sequence>
<name>A0A242N157_CABSO</name>
<dbReference type="Proteomes" id="UP000195221">
    <property type="component" value="Unassembled WGS sequence"/>
</dbReference>
<dbReference type="EMBL" id="NBTZ01000033">
    <property type="protein sequence ID" value="OTP77114.1"/>
    <property type="molecule type" value="Genomic_DNA"/>
</dbReference>
<organism evidence="1 2">
    <name type="scientific">Caballeronia sordidicola</name>
    <name type="common">Burkholderia sordidicola</name>
    <dbReference type="NCBI Taxonomy" id="196367"/>
    <lineage>
        <taxon>Bacteria</taxon>
        <taxon>Pseudomonadati</taxon>
        <taxon>Pseudomonadota</taxon>
        <taxon>Betaproteobacteria</taxon>
        <taxon>Burkholderiales</taxon>
        <taxon>Burkholderiaceae</taxon>
        <taxon>Caballeronia</taxon>
    </lineage>
</organism>
<protein>
    <submittedName>
        <fullName evidence="1">Uncharacterized protein</fullName>
    </submittedName>
</protein>
<proteinExistence type="predicted"/>
<reference evidence="1 2" key="1">
    <citation type="submission" date="2017-03" db="EMBL/GenBank/DDBJ databases">
        <title>Genome analysis of strain PAMC 26577.</title>
        <authorList>
            <person name="Oh H.-M."/>
            <person name="Yang J.-A."/>
        </authorList>
    </citation>
    <scope>NUCLEOTIDE SEQUENCE [LARGE SCALE GENOMIC DNA]</scope>
    <source>
        <strain evidence="1 2">PAMC 26577</strain>
    </source>
</reference>
<evidence type="ECO:0000313" key="2">
    <source>
        <dbReference type="Proteomes" id="UP000195221"/>
    </source>
</evidence>
<accession>A0A242N157</accession>
<evidence type="ECO:0000313" key="1">
    <source>
        <dbReference type="EMBL" id="OTP77114.1"/>
    </source>
</evidence>